<feature type="transmembrane region" description="Helical" evidence="9">
    <location>
        <begin position="358"/>
        <end position="381"/>
    </location>
</feature>
<dbReference type="EMBL" id="CAVMBE010000026">
    <property type="protein sequence ID" value="CAK4017508.1"/>
    <property type="molecule type" value="Genomic_DNA"/>
</dbReference>
<evidence type="ECO:0000256" key="8">
    <source>
        <dbReference type="SAM" id="MobiDB-lite"/>
    </source>
</evidence>
<dbReference type="InterPro" id="IPR038665">
    <property type="entry name" value="Voltage-dep_anion_channel_sf"/>
</dbReference>
<evidence type="ECO:0000256" key="2">
    <source>
        <dbReference type="ARBA" id="ARBA00008566"/>
    </source>
</evidence>
<feature type="transmembrane region" description="Helical" evidence="9">
    <location>
        <begin position="102"/>
        <end position="124"/>
    </location>
</feature>
<name>A0AAI8YZ48_9PEZI</name>
<dbReference type="Pfam" id="PF03595">
    <property type="entry name" value="SLAC1"/>
    <property type="match status" value="1"/>
</dbReference>
<dbReference type="PANTHER" id="PTHR31686">
    <property type="match status" value="1"/>
</dbReference>
<feature type="transmembrane region" description="Helical" evidence="9">
    <location>
        <begin position="387"/>
        <end position="414"/>
    </location>
</feature>
<keyword evidence="4" id="KW-1003">Cell membrane</keyword>
<keyword evidence="5 9" id="KW-0812">Transmembrane</keyword>
<feature type="transmembrane region" description="Helical" evidence="9">
    <location>
        <begin position="286"/>
        <end position="304"/>
    </location>
</feature>
<dbReference type="AlphaFoldDB" id="A0AAI8YZ48"/>
<feature type="transmembrane region" description="Helical" evidence="9">
    <location>
        <begin position="136"/>
        <end position="160"/>
    </location>
</feature>
<dbReference type="Gene3D" id="1.50.10.150">
    <property type="entry name" value="Voltage-dependent anion channel"/>
    <property type="match status" value="1"/>
</dbReference>
<organism evidence="10 11">
    <name type="scientific">Lecanosticta acicola</name>
    <dbReference type="NCBI Taxonomy" id="111012"/>
    <lineage>
        <taxon>Eukaryota</taxon>
        <taxon>Fungi</taxon>
        <taxon>Dikarya</taxon>
        <taxon>Ascomycota</taxon>
        <taxon>Pezizomycotina</taxon>
        <taxon>Dothideomycetes</taxon>
        <taxon>Dothideomycetidae</taxon>
        <taxon>Mycosphaerellales</taxon>
        <taxon>Mycosphaerellaceae</taxon>
        <taxon>Lecanosticta</taxon>
    </lineage>
</organism>
<comment type="similarity">
    <text evidence="2">Belongs to the tellurite-resistance/dicarboxylate transporter (TDT) family.</text>
</comment>
<dbReference type="PANTHER" id="PTHR31686:SF3">
    <property type="entry name" value="ACID TRANSPORT PROTEIN, PUTATIVE (AFU_ORTHOLOGUE AFUA_4G09410)-RELATED"/>
    <property type="match status" value="1"/>
</dbReference>
<gene>
    <name evidence="10" type="ORF">LECACI_7A004629</name>
</gene>
<keyword evidence="6 9" id="KW-1133">Transmembrane helix</keyword>
<evidence type="ECO:0000256" key="9">
    <source>
        <dbReference type="SAM" id="Phobius"/>
    </source>
</evidence>
<reference evidence="10" key="1">
    <citation type="submission" date="2023-11" db="EMBL/GenBank/DDBJ databases">
        <authorList>
            <person name="Alioto T."/>
            <person name="Alioto T."/>
            <person name="Gomez Garrido J."/>
        </authorList>
    </citation>
    <scope>NUCLEOTIDE SEQUENCE</scope>
</reference>
<dbReference type="Proteomes" id="UP001296104">
    <property type="component" value="Unassembled WGS sequence"/>
</dbReference>
<feature type="region of interest" description="Disordered" evidence="8">
    <location>
        <begin position="437"/>
        <end position="471"/>
    </location>
</feature>
<accession>A0AAI8YZ48</accession>
<evidence type="ECO:0000313" key="11">
    <source>
        <dbReference type="Proteomes" id="UP001296104"/>
    </source>
</evidence>
<dbReference type="GO" id="GO:0000319">
    <property type="term" value="F:sulfite transmembrane transporter activity"/>
    <property type="evidence" value="ECO:0007669"/>
    <property type="project" value="TreeGrafter"/>
</dbReference>
<feature type="transmembrane region" description="Helical" evidence="9">
    <location>
        <begin position="68"/>
        <end position="90"/>
    </location>
</feature>
<keyword evidence="3" id="KW-0813">Transport</keyword>
<keyword evidence="11" id="KW-1185">Reference proteome</keyword>
<evidence type="ECO:0000256" key="1">
    <source>
        <dbReference type="ARBA" id="ARBA00004651"/>
    </source>
</evidence>
<dbReference type="InterPro" id="IPR004695">
    <property type="entry name" value="SLAC1/Mae1/Ssu1/TehA"/>
</dbReference>
<evidence type="ECO:0000256" key="7">
    <source>
        <dbReference type="ARBA" id="ARBA00023136"/>
    </source>
</evidence>
<evidence type="ECO:0000256" key="6">
    <source>
        <dbReference type="ARBA" id="ARBA00022989"/>
    </source>
</evidence>
<protein>
    <submittedName>
        <fullName evidence="10">Voltage-dependent anion channel</fullName>
    </submittedName>
</protein>
<comment type="caution">
    <text evidence="10">The sequence shown here is derived from an EMBL/GenBank/DDBJ whole genome shotgun (WGS) entry which is preliminary data.</text>
</comment>
<sequence>MAAIANNNKDHDYNYEHDHMTTPGRQRISPLRLALKNFTSQFFLIPQGTGILSVVLHQLHYQFPGLTIISRICGILTAVCLFAFLALYLLRCCLFPAHVWTQLRTAIMETACLSSIVISYTTLIQNIALNLHWAEGVVVGLWWANVALAALACVGTPYVFTKVHSPGIDWVPPGILLPLIAALTAAAGGGVVASYVAGAKREDVVAVSFLLIGLGLPLSVVVDAVFLARLMDRHFPVHEEVFKLMILCGPLGQGGFAMMILGVVIEKAPRQVGGGSFLNDDTVGKSSQFLGMITWVSYLPYLLVTDDDDDDDKRDMFADDDGGYYLQGYGTFWWAFACIAIGHALVTTPKEIFHWTKILAAWSLVFPWGVYTNAAVELGMILDSVAFNVWSTVLTVLLVLLWLVNAAATIAGLLNGKLLGLEKGWRGVYLDEVKEDEEKQENLQNGEDGEDAVANSRFQGLNAGLRRREGS</sequence>
<evidence type="ECO:0000313" key="10">
    <source>
        <dbReference type="EMBL" id="CAK4017508.1"/>
    </source>
</evidence>
<feature type="transmembrane region" description="Helical" evidence="9">
    <location>
        <begin position="204"/>
        <end position="229"/>
    </location>
</feature>
<feature type="transmembrane region" description="Helical" evidence="9">
    <location>
        <begin position="241"/>
        <end position="265"/>
    </location>
</feature>
<evidence type="ECO:0000256" key="5">
    <source>
        <dbReference type="ARBA" id="ARBA00022692"/>
    </source>
</evidence>
<feature type="transmembrane region" description="Helical" evidence="9">
    <location>
        <begin position="324"/>
        <end position="346"/>
    </location>
</feature>
<proteinExistence type="inferred from homology"/>
<feature type="transmembrane region" description="Helical" evidence="9">
    <location>
        <begin position="175"/>
        <end position="197"/>
    </location>
</feature>
<keyword evidence="7 9" id="KW-0472">Membrane</keyword>
<dbReference type="GO" id="GO:0005886">
    <property type="term" value="C:plasma membrane"/>
    <property type="evidence" value="ECO:0007669"/>
    <property type="project" value="UniProtKB-SubCell"/>
</dbReference>
<dbReference type="InterPro" id="IPR051629">
    <property type="entry name" value="Sulfite_efflux_TDT"/>
</dbReference>
<evidence type="ECO:0000256" key="3">
    <source>
        <dbReference type="ARBA" id="ARBA00022448"/>
    </source>
</evidence>
<evidence type="ECO:0000256" key="4">
    <source>
        <dbReference type="ARBA" id="ARBA00022475"/>
    </source>
</evidence>
<comment type="subcellular location">
    <subcellularLocation>
        <location evidence="1">Cell membrane</location>
        <topology evidence="1">Multi-pass membrane protein</topology>
    </subcellularLocation>
</comment>